<dbReference type="GO" id="GO:0005737">
    <property type="term" value="C:cytoplasm"/>
    <property type="evidence" value="ECO:0007669"/>
    <property type="project" value="TreeGrafter"/>
</dbReference>
<evidence type="ECO:0000256" key="5">
    <source>
        <dbReference type="ARBA" id="ARBA00022670"/>
    </source>
</evidence>
<evidence type="ECO:0000256" key="8">
    <source>
        <dbReference type="RuleBase" id="RU003653"/>
    </source>
</evidence>
<proteinExistence type="inferred from homology"/>
<accession>A0A2D6LP01</accession>
<evidence type="ECO:0000313" key="10">
    <source>
        <dbReference type="EMBL" id="MAG17933.1"/>
    </source>
</evidence>
<dbReference type="SUPFAM" id="SSF46785">
    <property type="entry name" value="Winged helix' DNA-binding domain"/>
    <property type="match status" value="1"/>
</dbReference>
<dbReference type="PANTHER" id="PTHR45777">
    <property type="entry name" value="METHIONINE AMINOPEPTIDASE 2"/>
    <property type="match status" value="1"/>
</dbReference>
<evidence type="ECO:0000256" key="4">
    <source>
        <dbReference type="ARBA" id="ARBA00022438"/>
    </source>
</evidence>
<dbReference type="InterPro" id="IPR050247">
    <property type="entry name" value="Met_Aminopeptidase_Type2"/>
</dbReference>
<dbReference type="InterPro" id="IPR036388">
    <property type="entry name" value="WH-like_DNA-bd_sf"/>
</dbReference>
<comment type="cofactor">
    <cofactor evidence="2">
        <name>Mn(2+)</name>
        <dbReference type="ChEBI" id="CHEBI:29035"/>
    </cofactor>
</comment>
<dbReference type="InterPro" id="IPR001714">
    <property type="entry name" value="Pept_M24_MAP"/>
</dbReference>
<dbReference type="Gene3D" id="1.10.10.10">
    <property type="entry name" value="Winged helix-like DNA-binding domain superfamily/Winged helix DNA-binding domain"/>
    <property type="match status" value="1"/>
</dbReference>
<evidence type="ECO:0000259" key="9">
    <source>
        <dbReference type="Pfam" id="PF00557"/>
    </source>
</evidence>
<name>A0A2D6LP01_9ARCH</name>
<dbReference type="EMBL" id="NZBD01000002">
    <property type="protein sequence ID" value="MAG17933.1"/>
    <property type="molecule type" value="Genomic_DNA"/>
</dbReference>
<sequence length="298" mass="33433">MEKEEIAAYKKAGEIVKEAHELSKKKLKVGTNLFDFSEEIESAIKKKGGFPAFPINLSVNNVAAHYTPSFESEDVLEENAVIKVDIGVHVDGYICDTAETIDFSGKQTEMVNATKEALEAAVKLVKEETELGVIGEKIQKIIKGKGFNPIQNLSGHGVQQYDAHTYPTIPNIANNDTKVLEDDMAIAIEPFATDGQGFVKEGSQAEIFQMEEKKPLRGREARKIIDFIEEEYSTLPFAERWVQRDLEMSEFSRKIGLRELMQKKCIGAFPLLKEDEEKTVTQAETTLLLNEGKVIRLY</sequence>
<dbReference type="PRINTS" id="PR00599">
    <property type="entry name" value="MAPEPTIDASE"/>
</dbReference>
<evidence type="ECO:0000256" key="7">
    <source>
        <dbReference type="ARBA" id="ARBA00022801"/>
    </source>
</evidence>
<gene>
    <name evidence="10" type="ORF">CL944_00495</name>
</gene>
<dbReference type="GO" id="GO:0006508">
    <property type="term" value="P:proteolysis"/>
    <property type="evidence" value="ECO:0007669"/>
    <property type="project" value="UniProtKB-KW"/>
</dbReference>
<evidence type="ECO:0000256" key="3">
    <source>
        <dbReference type="ARBA" id="ARBA00001954"/>
    </source>
</evidence>
<dbReference type="SUPFAM" id="SSF55920">
    <property type="entry name" value="Creatinase/aminopeptidase"/>
    <property type="match status" value="1"/>
</dbReference>
<dbReference type="Gene3D" id="3.90.230.10">
    <property type="entry name" value="Creatinase/methionine aminopeptidase superfamily"/>
    <property type="match status" value="1"/>
</dbReference>
<dbReference type="InterPro" id="IPR002468">
    <property type="entry name" value="Pept_M24A_MAP2"/>
</dbReference>
<dbReference type="InterPro" id="IPR000994">
    <property type="entry name" value="Pept_M24"/>
</dbReference>
<keyword evidence="6 8" id="KW-0479">Metal-binding</keyword>
<dbReference type="Pfam" id="PF00557">
    <property type="entry name" value="Peptidase_M24"/>
    <property type="match status" value="1"/>
</dbReference>
<dbReference type="EC" id="3.4.11.18" evidence="8"/>
<dbReference type="PANTHER" id="PTHR45777:SF2">
    <property type="entry name" value="METHIONINE AMINOPEPTIDASE 2"/>
    <property type="match status" value="1"/>
</dbReference>
<comment type="function">
    <text evidence="8">Removes the N-terminal methionine from nascent proteins. The N-terminal methionine is often cleaved when the second residue in the primary sequence is small and uncharged (Met-Ala-, Cys, Gly, Pro, Ser, Thr, or Val).</text>
</comment>
<comment type="catalytic activity">
    <reaction evidence="1 8">
        <text>Release of N-terminal amino acids, preferentially methionine, from peptides and arylamides.</text>
        <dbReference type="EC" id="3.4.11.18"/>
    </reaction>
</comment>
<evidence type="ECO:0000256" key="2">
    <source>
        <dbReference type="ARBA" id="ARBA00001936"/>
    </source>
</evidence>
<evidence type="ECO:0000256" key="1">
    <source>
        <dbReference type="ARBA" id="ARBA00000294"/>
    </source>
</evidence>
<evidence type="ECO:0000313" key="11">
    <source>
        <dbReference type="Proteomes" id="UP000226712"/>
    </source>
</evidence>
<dbReference type="InterPro" id="IPR036390">
    <property type="entry name" value="WH_DNA-bd_sf"/>
</dbReference>
<protein>
    <recommendedName>
        <fullName evidence="8">Methionine aminopeptidase</fullName>
        <ecNumber evidence="8">3.4.11.18</ecNumber>
    </recommendedName>
</protein>
<dbReference type="GO" id="GO:0046872">
    <property type="term" value="F:metal ion binding"/>
    <property type="evidence" value="ECO:0007669"/>
    <property type="project" value="UniProtKB-KW"/>
</dbReference>
<dbReference type="AlphaFoldDB" id="A0A2D6LP01"/>
<dbReference type="NCBIfam" id="TIGR00501">
    <property type="entry name" value="met_pdase_II"/>
    <property type="match status" value="1"/>
</dbReference>
<dbReference type="GO" id="GO:0070006">
    <property type="term" value="F:metalloaminopeptidase activity"/>
    <property type="evidence" value="ECO:0007669"/>
    <property type="project" value="InterPro"/>
</dbReference>
<dbReference type="GO" id="GO:0004239">
    <property type="term" value="F:initiator methionyl aminopeptidase activity"/>
    <property type="evidence" value="ECO:0007669"/>
    <property type="project" value="UniProtKB-EC"/>
</dbReference>
<comment type="cofactor">
    <cofactor evidence="8">
        <name>Co(2+)</name>
        <dbReference type="ChEBI" id="CHEBI:48828"/>
    </cofactor>
    <cofactor evidence="8">
        <name>Zn(2+)</name>
        <dbReference type="ChEBI" id="CHEBI:29105"/>
    </cofactor>
    <cofactor evidence="8">
        <name>Mn(2+)</name>
        <dbReference type="ChEBI" id="CHEBI:29035"/>
    </cofactor>
    <cofactor evidence="8">
        <name>Fe(2+)</name>
        <dbReference type="ChEBI" id="CHEBI:29033"/>
    </cofactor>
    <text evidence="8">Binds 2 divalent metal cations per subunit. Has a high-affinity and a low affinity metal-binding site. The true nature of the physiological cofactor is under debate. The enzyme is active with cobalt, zinc, manganese or divalent iron ions.</text>
</comment>
<dbReference type="Proteomes" id="UP000226712">
    <property type="component" value="Unassembled WGS sequence"/>
</dbReference>
<dbReference type="InterPro" id="IPR018349">
    <property type="entry name" value="Pept_M24A_MAP2_BS"/>
</dbReference>
<reference evidence="11" key="1">
    <citation type="submission" date="2017-09" db="EMBL/GenBank/DDBJ databases">
        <title>The Reconstruction of 2,631 Draft Metagenome-Assembled Genomes from the Global Oceans.</title>
        <authorList>
            <person name="Tully B.J."/>
            <person name="Graham E.D."/>
            <person name="Heidelberg J.F."/>
        </authorList>
    </citation>
    <scope>NUCLEOTIDE SEQUENCE [LARGE SCALE GENOMIC DNA]</scope>
</reference>
<dbReference type="InterPro" id="IPR036005">
    <property type="entry name" value="Creatinase/aminopeptidase-like"/>
</dbReference>
<comment type="cofactor">
    <cofactor evidence="3">
        <name>Fe(2+)</name>
        <dbReference type="ChEBI" id="CHEBI:29033"/>
    </cofactor>
</comment>
<comment type="caution">
    <text evidence="10">The sequence shown here is derived from an EMBL/GenBank/DDBJ whole genome shotgun (WGS) entry which is preliminary data.</text>
</comment>
<dbReference type="PROSITE" id="PS01202">
    <property type="entry name" value="MAP_2"/>
    <property type="match status" value="1"/>
</dbReference>
<evidence type="ECO:0000256" key="6">
    <source>
        <dbReference type="ARBA" id="ARBA00022723"/>
    </source>
</evidence>
<keyword evidence="4 8" id="KW-0031">Aminopeptidase</keyword>
<feature type="domain" description="Peptidase M24" evidence="9">
    <location>
        <begin position="8"/>
        <end position="197"/>
    </location>
</feature>
<organism evidence="10 11">
    <name type="scientific">Candidatus Iainarchaeum sp</name>
    <dbReference type="NCBI Taxonomy" id="3101447"/>
    <lineage>
        <taxon>Archaea</taxon>
        <taxon>Candidatus Iainarchaeota</taxon>
        <taxon>Candidatus Iainarchaeia</taxon>
        <taxon>Candidatus Iainarchaeales</taxon>
        <taxon>Candidatus Iainarchaeaceae</taxon>
        <taxon>Candidatus Iainarchaeum</taxon>
    </lineage>
</organism>
<keyword evidence="7" id="KW-0378">Hydrolase</keyword>
<keyword evidence="5 8" id="KW-0645">Protease</keyword>
<comment type="similarity">
    <text evidence="8">Belongs to the peptidase M24A family.</text>
</comment>